<dbReference type="EMBL" id="BMEX01000012">
    <property type="protein sequence ID" value="GGA52931.1"/>
    <property type="molecule type" value="Genomic_DNA"/>
</dbReference>
<sequence>MRSVIDQEEEGSLPFSVNPSQTEVILTMGRCLRFSRFMRLSLLPEIYIPHGGMEGAMEKKIFTQDQEV</sequence>
<gene>
    <name evidence="1" type="ORF">GCM10007416_27550</name>
</gene>
<keyword evidence="2" id="KW-1185">Reference proteome</keyword>
<name>A0ABQ1GZ87_9BACL</name>
<comment type="caution">
    <text evidence="1">The sequence shown here is derived from an EMBL/GenBank/DDBJ whole genome shotgun (WGS) entry which is preliminary data.</text>
</comment>
<organism evidence="1 2">
    <name type="scientific">Kroppenstedtia guangzhouensis</name>
    <dbReference type="NCBI Taxonomy" id="1274356"/>
    <lineage>
        <taxon>Bacteria</taxon>
        <taxon>Bacillati</taxon>
        <taxon>Bacillota</taxon>
        <taxon>Bacilli</taxon>
        <taxon>Bacillales</taxon>
        <taxon>Thermoactinomycetaceae</taxon>
        <taxon>Kroppenstedtia</taxon>
    </lineage>
</organism>
<protein>
    <submittedName>
        <fullName evidence="1">Uncharacterized protein</fullName>
    </submittedName>
</protein>
<evidence type="ECO:0000313" key="1">
    <source>
        <dbReference type="EMBL" id="GGA52931.1"/>
    </source>
</evidence>
<proteinExistence type="predicted"/>
<dbReference type="Proteomes" id="UP000617979">
    <property type="component" value="Unassembled WGS sequence"/>
</dbReference>
<accession>A0ABQ1GZ87</accession>
<reference evidence="2" key="1">
    <citation type="journal article" date="2019" name="Int. J. Syst. Evol. Microbiol.">
        <title>The Global Catalogue of Microorganisms (GCM) 10K type strain sequencing project: providing services to taxonomists for standard genome sequencing and annotation.</title>
        <authorList>
            <consortium name="The Broad Institute Genomics Platform"/>
            <consortium name="The Broad Institute Genome Sequencing Center for Infectious Disease"/>
            <person name="Wu L."/>
            <person name="Ma J."/>
        </authorList>
    </citation>
    <scope>NUCLEOTIDE SEQUENCE [LARGE SCALE GENOMIC DNA]</scope>
    <source>
        <strain evidence="2">CGMCC 1.12404</strain>
    </source>
</reference>
<evidence type="ECO:0000313" key="2">
    <source>
        <dbReference type="Proteomes" id="UP000617979"/>
    </source>
</evidence>